<evidence type="ECO:0000313" key="6">
    <source>
        <dbReference type="EMBL" id="QKG21427.1"/>
    </source>
</evidence>
<dbReference type="Proteomes" id="UP000501240">
    <property type="component" value="Chromosome"/>
</dbReference>
<gene>
    <name evidence="6" type="ORF">ACTIVE_3065</name>
</gene>
<evidence type="ECO:0000313" key="7">
    <source>
        <dbReference type="Proteomes" id="UP000501240"/>
    </source>
</evidence>
<dbReference type="GO" id="GO:0003677">
    <property type="term" value="F:DNA binding"/>
    <property type="evidence" value="ECO:0007669"/>
    <property type="project" value="UniProtKB-KW"/>
</dbReference>
<dbReference type="SMART" id="SM00347">
    <property type="entry name" value="HTH_MARR"/>
    <property type="match status" value="1"/>
</dbReference>
<dbReference type="Gene3D" id="1.10.10.10">
    <property type="entry name" value="Winged helix-like DNA-binding domain superfamily/Winged helix DNA-binding domain"/>
    <property type="match status" value="1"/>
</dbReference>
<accession>A0A7D4A5K7</accession>
<keyword evidence="7" id="KW-1185">Reference proteome</keyword>
<proteinExistence type="predicted"/>
<dbReference type="PANTHER" id="PTHR33164:SF94">
    <property type="entry name" value="TRANSCRIPTIONAL REGULATORY PROTEIN-RELATED"/>
    <property type="match status" value="1"/>
</dbReference>
<dbReference type="InterPro" id="IPR036388">
    <property type="entry name" value="WH-like_DNA-bd_sf"/>
</dbReference>
<dbReference type="InterPro" id="IPR000835">
    <property type="entry name" value="HTH_MarR-typ"/>
</dbReference>
<dbReference type="InterPro" id="IPR039422">
    <property type="entry name" value="MarR/SlyA-like"/>
</dbReference>
<dbReference type="Pfam" id="PF01047">
    <property type="entry name" value="MarR"/>
    <property type="match status" value="1"/>
</dbReference>
<dbReference type="PANTHER" id="PTHR33164">
    <property type="entry name" value="TRANSCRIPTIONAL REGULATOR, MARR FAMILY"/>
    <property type="match status" value="1"/>
</dbReference>
<keyword evidence="1" id="KW-0805">Transcription regulation</keyword>
<feature type="region of interest" description="Disordered" evidence="4">
    <location>
        <begin position="1"/>
        <end position="25"/>
    </location>
</feature>
<dbReference type="PRINTS" id="PR00598">
    <property type="entry name" value="HTHMARR"/>
</dbReference>
<dbReference type="GO" id="GO:0003700">
    <property type="term" value="F:DNA-binding transcription factor activity"/>
    <property type="evidence" value="ECO:0007669"/>
    <property type="project" value="InterPro"/>
</dbReference>
<dbReference type="PROSITE" id="PS01117">
    <property type="entry name" value="HTH_MARR_1"/>
    <property type="match status" value="1"/>
</dbReference>
<name>A0A7D4A5K7_ACTVE</name>
<dbReference type="GO" id="GO:0006950">
    <property type="term" value="P:response to stress"/>
    <property type="evidence" value="ECO:0007669"/>
    <property type="project" value="TreeGrafter"/>
</dbReference>
<evidence type="ECO:0000256" key="1">
    <source>
        <dbReference type="ARBA" id="ARBA00023015"/>
    </source>
</evidence>
<keyword evidence="2" id="KW-0238">DNA-binding</keyword>
<evidence type="ECO:0000259" key="5">
    <source>
        <dbReference type="PROSITE" id="PS50995"/>
    </source>
</evidence>
<organism evidence="6 7">
    <name type="scientific">Actinomadura verrucosospora</name>
    <dbReference type="NCBI Taxonomy" id="46165"/>
    <lineage>
        <taxon>Bacteria</taxon>
        <taxon>Bacillati</taxon>
        <taxon>Actinomycetota</taxon>
        <taxon>Actinomycetes</taxon>
        <taxon>Streptosporangiales</taxon>
        <taxon>Thermomonosporaceae</taxon>
        <taxon>Actinomadura</taxon>
    </lineage>
</organism>
<sequence length="204" mass="21640">MAERSTEPPEPSRGARGRTGGDGLAQEAEFARAEEVTTAVMAASRLLMAVSARALASIDDSLTLPQLRTLMVLAGYGPVKMALLAATLGVNPSNAMRMVDRLESVELVDRRTNPANRREVLLSLTDRGCDLVRRVASRRGAEVGALVSRLAEEERAALVSALRSLTAVAGDLAVDPFEEVRRVGGLVDDPLGLSGPGVRRAQAR</sequence>
<dbReference type="AlphaFoldDB" id="A0A7D4A5K7"/>
<evidence type="ECO:0000256" key="2">
    <source>
        <dbReference type="ARBA" id="ARBA00023125"/>
    </source>
</evidence>
<reference evidence="6 7" key="1">
    <citation type="submission" date="2020-05" db="EMBL/GenBank/DDBJ databases">
        <title>Actinomadura verrucosospora NRRL-B18236 (PFL_A860) Genome sequencing and assembly.</title>
        <authorList>
            <person name="Samborskyy M."/>
        </authorList>
    </citation>
    <scope>NUCLEOTIDE SEQUENCE [LARGE SCALE GENOMIC DNA]</scope>
    <source>
        <strain evidence="6 7">NRRL:B18236</strain>
    </source>
</reference>
<dbReference type="SUPFAM" id="SSF46785">
    <property type="entry name" value="Winged helix' DNA-binding domain"/>
    <property type="match status" value="1"/>
</dbReference>
<keyword evidence="3" id="KW-0804">Transcription</keyword>
<dbReference type="EMBL" id="CP053892">
    <property type="protein sequence ID" value="QKG21427.1"/>
    <property type="molecule type" value="Genomic_DNA"/>
</dbReference>
<dbReference type="RefSeq" id="WP_173095696.1">
    <property type="nucleotide sequence ID" value="NZ_CP053892.1"/>
</dbReference>
<feature type="domain" description="HTH marR-type" evidence="5">
    <location>
        <begin position="33"/>
        <end position="167"/>
    </location>
</feature>
<dbReference type="InterPro" id="IPR023187">
    <property type="entry name" value="Tscrpt_reg_MarR-type_CS"/>
</dbReference>
<dbReference type="InterPro" id="IPR036390">
    <property type="entry name" value="WH_DNA-bd_sf"/>
</dbReference>
<protein>
    <submittedName>
        <fullName evidence="6">MarR family transcriptional regulator</fullName>
    </submittedName>
</protein>
<dbReference type="PROSITE" id="PS50995">
    <property type="entry name" value="HTH_MARR_2"/>
    <property type="match status" value="1"/>
</dbReference>
<evidence type="ECO:0000256" key="3">
    <source>
        <dbReference type="ARBA" id="ARBA00023163"/>
    </source>
</evidence>
<evidence type="ECO:0000256" key="4">
    <source>
        <dbReference type="SAM" id="MobiDB-lite"/>
    </source>
</evidence>